<dbReference type="GO" id="GO:0016829">
    <property type="term" value="F:lyase activity"/>
    <property type="evidence" value="ECO:0007669"/>
    <property type="project" value="UniProtKB-KW"/>
</dbReference>
<dbReference type="PANTHER" id="PTHR30536">
    <property type="entry name" value="ALTRONATE/GALACTARATE DEHYDRATASE"/>
    <property type="match status" value="1"/>
</dbReference>
<dbReference type="EMBL" id="NFKL01000014">
    <property type="protein sequence ID" value="OUP57184.1"/>
    <property type="molecule type" value="Genomic_DNA"/>
</dbReference>
<dbReference type="InterPro" id="IPR013974">
    <property type="entry name" value="SAF"/>
</dbReference>
<gene>
    <name evidence="4" type="ORF">B5F15_10235</name>
    <name evidence="3" type="ORF">B5F17_08965</name>
</gene>
<protein>
    <submittedName>
        <fullName evidence="4">Hydrolase</fullName>
    </submittedName>
</protein>
<evidence type="ECO:0000256" key="1">
    <source>
        <dbReference type="ARBA" id="ARBA00023239"/>
    </source>
</evidence>
<evidence type="ECO:0000313" key="6">
    <source>
        <dbReference type="Proteomes" id="UP000195897"/>
    </source>
</evidence>
<proteinExistence type="predicted"/>
<dbReference type="SMART" id="SM00858">
    <property type="entry name" value="SAF"/>
    <property type="match status" value="1"/>
</dbReference>
<accession>A0A1Y4LKF4</accession>
<dbReference type="Gene3D" id="2.30.130.110">
    <property type="match status" value="1"/>
</dbReference>
<comment type="caution">
    <text evidence="4">The sequence shown here is derived from an EMBL/GenBank/DDBJ whole genome shotgun (WGS) entry which is preliminary data.</text>
</comment>
<dbReference type="PANTHER" id="PTHR30536:SF5">
    <property type="entry name" value="ALTRONATE DEHYDRATASE"/>
    <property type="match status" value="1"/>
</dbReference>
<dbReference type="GO" id="GO:0016787">
    <property type="term" value="F:hydrolase activity"/>
    <property type="evidence" value="ECO:0007669"/>
    <property type="project" value="UniProtKB-KW"/>
</dbReference>
<evidence type="ECO:0000313" key="4">
    <source>
        <dbReference type="EMBL" id="OUP57184.1"/>
    </source>
</evidence>
<keyword evidence="1" id="KW-0456">Lyase</keyword>
<dbReference type="RefSeq" id="WP_016147055.1">
    <property type="nucleotide sequence ID" value="NZ_CABKSA010000001.1"/>
</dbReference>
<evidence type="ECO:0000259" key="2">
    <source>
        <dbReference type="SMART" id="SM00858"/>
    </source>
</evidence>
<reference evidence="5 6" key="1">
    <citation type="submission" date="2017-04" db="EMBL/GenBank/DDBJ databases">
        <title>Function of individual gut microbiota members based on whole genome sequencing of pure cultures obtained from chicken caecum.</title>
        <authorList>
            <person name="Medvecky M."/>
            <person name="Cejkova D."/>
            <person name="Polansky O."/>
            <person name="Karasova D."/>
            <person name="Kubasova T."/>
            <person name="Cizek A."/>
            <person name="Rychlik I."/>
        </authorList>
    </citation>
    <scope>NUCLEOTIDE SEQUENCE [LARGE SCALE GENOMIC DNA]</scope>
    <source>
        <strain evidence="5">An179</strain>
        <strain evidence="6">An180</strain>
    </source>
</reference>
<dbReference type="EMBL" id="NFKK01000010">
    <property type="protein sequence ID" value="OUP52381.1"/>
    <property type="molecule type" value="Genomic_DNA"/>
</dbReference>
<feature type="domain" description="SAF" evidence="2">
    <location>
        <begin position="11"/>
        <end position="86"/>
    </location>
</feature>
<name>A0A1Y4LKF4_9FIRM</name>
<dbReference type="AlphaFoldDB" id="A0A1Y4LKF4"/>
<reference evidence="4" key="2">
    <citation type="journal article" date="2018" name="BMC Genomics">
        <title>Whole genome sequencing and function prediction of 133 gut anaerobes isolated from chicken caecum in pure cultures.</title>
        <authorList>
            <person name="Medvecky M."/>
            <person name="Cejkova D."/>
            <person name="Polansky O."/>
            <person name="Karasova D."/>
            <person name="Kubasova T."/>
            <person name="Cizek A."/>
            <person name="Rychlik I."/>
        </authorList>
    </citation>
    <scope>NUCLEOTIDE SEQUENCE</scope>
    <source>
        <strain evidence="4">An179</strain>
        <strain evidence="3">An180</strain>
    </source>
</reference>
<sequence length="96" mass="10609">MLNAMMIDGKDNVAVAIEPITKGETVTYLCDGEEKQLTARADITIYHKLAVRKIAAGEPVVKYGEHIGVAMCDIEVGDHVHVHNVEGHRENLEEKE</sequence>
<dbReference type="CDD" id="cd11613">
    <property type="entry name" value="SAF_AH_GD"/>
    <property type="match status" value="1"/>
</dbReference>
<dbReference type="Pfam" id="PF08666">
    <property type="entry name" value="SAF"/>
    <property type="match status" value="1"/>
</dbReference>
<dbReference type="Proteomes" id="UP000195326">
    <property type="component" value="Unassembled WGS sequence"/>
</dbReference>
<organism evidence="4 5">
    <name type="scientific">Butyricicoccus pullicaecorum</name>
    <dbReference type="NCBI Taxonomy" id="501571"/>
    <lineage>
        <taxon>Bacteria</taxon>
        <taxon>Bacillati</taxon>
        <taxon>Bacillota</taxon>
        <taxon>Clostridia</taxon>
        <taxon>Eubacteriales</taxon>
        <taxon>Butyricicoccaceae</taxon>
        <taxon>Butyricicoccus</taxon>
    </lineage>
</organism>
<keyword evidence="4" id="KW-0378">Hydrolase</keyword>
<dbReference type="GO" id="GO:0019698">
    <property type="term" value="P:D-galacturonate catabolic process"/>
    <property type="evidence" value="ECO:0007669"/>
    <property type="project" value="TreeGrafter"/>
</dbReference>
<dbReference type="InterPro" id="IPR044144">
    <property type="entry name" value="SAF_UxaA/GarD"/>
</dbReference>
<evidence type="ECO:0000313" key="3">
    <source>
        <dbReference type="EMBL" id="OUP52381.1"/>
    </source>
</evidence>
<dbReference type="Proteomes" id="UP000195897">
    <property type="component" value="Unassembled WGS sequence"/>
</dbReference>
<dbReference type="STRING" id="501571.GCA_900143195_03130"/>
<dbReference type="InterPro" id="IPR052172">
    <property type="entry name" value="UxaA_altronate/galactarate_dh"/>
</dbReference>
<evidence type="ECO:0000313" key="5">
    <source>
        <dbReference type="Proteomes" id="UP000195326"/>
    </source>
</evidence>